<sequence length="551" mass="60373">MDTAINSVQKNKMSKMKKIKYIIGRGAFTLLTIFATVSCTDGNDWDVDNSYNRLFSVTSSSLSISPEATTAEFKWTKTPGTEYYIIEVSKDTLYNEVPMNNTNSVVFGEDKTITQSPYVLTDLDSDSKYFIRIKAMSSVKTESKWAYPEKFSFKTKSEQIMNSVSNSDKTSSSIRLSWTAGAAVTKIELLKNNLVVQEKTLTADEIAAGETTLTGLEPNTSYQANLYNNIIRRGYALFITFPEAPNADIILYLATDDIIDQTYLDGLATQYPGKSITLALAADATYTVAEKITIPDGMSINFFGIPGSNKTALRIQGTVDYAGSHDFITFQNLNLDCLNKGYIMNQSSAGQVNKIEFDDCLIQNIATSFFRMQSTPIKVVNSLILNNCIFRNIGSGYFFIHIDANSGSGVLKNLTISNSTFDKVCASGKGFIYSNKTNMESLTISNCTLYKVAGASQRFIDFNTGYGATAFSISNTILGMTGDATTLGIRSASAPSINSTYATSNWAQTNDAVTYSTYSGTAADLFTDPENGDFSIKDGSFNNNVGDPRWR</sequence>
<dbReference type="InterPro" id="IPR011050">
    <property type="entry name" value="Pectin_lyase_fold/virulence"/>
</dbReference>
<comment type="caution">
    <text evidence="2">The sequence shown here is derived from an EMBL/GenBank/DDBJ whole genome shotgun (WGS) entry which is preliminary data.</text>
</comment>
<dbReference type="EMBL" id="ADLV01000027">
    <property type="protein sequence ID" value="EGK01497.1"/>
    <property type="molecule type" value="Genomic_DNA"/>
</dbReference>
<evidence type="ECO:0000313" key="2">
    <source>
        <dbReference type="EMBL" id="EGK01497.1"/>
    </source>
</evidence>
<accession>F5IYV0</accession>
<dbReference type="STRING" id="742766.HMPREF9455_02330"/>
<dbReference type="HOGENOM" id="CLU_036289_0_0_10"/>
<feature type="domain" description="Fibronectin type-III" evidence="1">
    <location>
        <begin position="157"/>
        <end position="234"/>
    </location>
</feature>
<dbReference type="eggNOG" id="ENOG5032VP4">
    <property type="taxonomic scope" value="Bacteria"/>
</dbReference>
<dbReference type="InterPro" id="IPR036116">
    <property type="entry name" value="FN3_sf"/>
</dbReference>
<gene>
    <name evidence="2" type="ORF">HMPREF9455_02330</name>
</gene>
<dbReference type="InterPro" id="IPR033427">
    <property type="entry name" value="DUF5123"/>
</dbReference>
<keyword evidence="3" id="KW-1185">Reference proteome</keyword>
<dbReference type="CDD" id="cd00063">
    <property type="entry name" value="FN3"/>
    <property type="match status" value="2"/>
</dbReference>
<dbReference type="InterPro" id="IPR032530">
    <property type="entry name" value="DUF4957"/>
</dbReference>
<proteinExistence type="predicted"/>
<organism evidence="2 3">
    <name type="scientific">Dysgonomonas gadei ATCC BAA-286</name>
    <dbReference type="NCBI Taxonomy" id="742766"/>
    <lineage>
        <taxon>Bacteria</taxon>
        <taxon>Pseudomonadati</taxon>
        <taxon>Bacteroidota</taxon>
        <taxon>Bacteroidia</taxon>
        <taxon>Bacteroidales</taxon>
        <taxon>Dysgonomonadaceae</taxon>
        <taxon>Dysgonomonas</taxon>
    </lineage>
</organism>
<dbReference type="Gene3D" id="2.60.40.10">
    <property type="entry name" value="Immunoglobulins"/>
    <property type="match status" value="2"/>
</dbReference>
<dbReference type="AlphaFoldDB" id="F5IYV0"/>
<protein>
    <recommendedName>
        <fullName evidence="1">Fibronectin type-III domain-containing protein</fullName>
    </recommendedName>
</protein>
<dbReference type="InterPro" id="IPR003961">
    <property type="entry name" value="FN3_dom"/>
</dbReference>
<feature type="domain" description="Fibronectin type-III" evidence="1">
    <location>
        <begin position="56"/>
        <end position="143"/>
    </location>
</feature>
<evidence type="ECO:0000259" key="1">
    <source>
        <dbReference type="SMART" id="SM00060"/>
    </source>
</evidence>
<reference evidence="2 3" key="1">
    <citation type="submission" date="2011-04" db="EMBL/GenBank/DDBJ databases">
        <title>The Genome Sequence of Dysgonomonas gadei ATCC BAA-286.</title>
        <authorList>
            <consortium name="The Broad Institute Genome Sequencing Platform"/>
            <person name="Earl A."/>
            <person name="Ward D."/>
            <person name="Feldgarden M."/>
            <person name="Gevers D."/>
            <person name="Pudlo N."/>
            <person name="Martens E."/>
            <person name="Allen-Vercoe E."/>
            <person name="Young S.K."/>
            <person name="Zeng Q."/>
            <person name="Gargeya S."/>
            <person name="Fitzgerald M."/>
            <person name="Haas B."/>
            <person name="Abouelleil A."/>
            <person name="Alvarado L."/>
            <person name="Arachchi H.M."/>
            <person name="Berlin A."/>
            <person name="Brown A."/>
            <person name="Chapman S.B."/>
            <person name="Chen Z."/>
            <person name="Dunbar C."/>
            <person name="Freedman E."/>
            <person name="Gearin G."/>
            <person name="Gellesch M."/>
            <person name="Goldberg J."/>
            <person name="Griggs A."/>
            <person name="Gujja S."/>
            <person name="Heiman D."/>
            <person name="Howarth C."/>
            <person name="Larson L."/>
            <person name="Lui A."/>
            <person name="MacDonald P.J.P."/>
            <person name="Mehta T."/>
            <person name="Montmayeur A."/>
            <person name="Murphy C."/>
            <person name="Neiman D."/>
            <person name="Pearson M."/>
            <person name="Priest M."/>
            <person name="Roberts A."/>
            <person name="Saif S."/>
            <person name="Shea T."/>
            <person name="Shenoy N."/>
            <person name="Sisk P."/>
            <person name="Stolte C."/>
            <person name="Sykes S."/>
            <person name="Yandava C."/>
            <person name="Wortman J."/>
            <person name="Nusbaum C."/>
            <person name="Birren B."/>
        </authorList>
    </citation>
    <scope>NUCLEOTIDE SEQUENCE [LARGE SCALE GENOMIC DNA]</scope>
    <source>
        <strain evidence="2 3">ATCC BAA-286</strain>
    </source>
</reference>
<dbReference type="SUPFAM" id="SSF51126">
    <property type="entry name" value="Pectin lyase-like"/>
    <property type="match status" value="1"/>
</dbReference>
<dbReference type="Pfam" id="PF16318">
    <property type="entry name" value="DUF4957"/>
    <property type="match status" value="1"/>
</dbReference>
<dbReference type="Proteomes" id="UP000004913">
    <property type="component" value="Unassembled WGS sequence"/>
</dbReference>
<dbReference type="SUPFAM" id="SSF49265">
    <property type="entry name" value="Fibronectin type III"/>
    <property type="match status" value="1"/>
</dbReference>
<dbReference type="SMART" id="SM00060">
    <property type="entry name" value="FN3"/>
    <property type="match status" value="2"/>
</dbReference>
<name>F5IYV0_9BACT</name>
<evidence type="ECO:0000313" key="3">
    <source>
        <dbReference type="Proteomes" id="UP000004913"/>
    </source>
</evidence>
<dbReference type="OrthoDB" id="691503at2"/>
<dbReference type="InterPro" id="IPR013783">
    <property type="entry name" value="Ig-like_fold"/>
</dbReference>
<dbReference type="Pfam" id="PF17161">
    <property type="entry name" value="DUF5123"/>
    <property type="match status" value="1"/>
</dbReference>